<protein>
    <submittedName>
        <fullName evidence="2">Glycosyl transferase family 28</fullName>
    </submittedName>
</protein>
<dbReference type="PANTHER" id="PTHR21015:SF22">
    <property type="entry name" value="GLYCOSYLTRANSFERASE"/>
    <property type="match status" value="1"/>
</dbReference>
<organism evidence="2 3">
    <name type="scientific">Haoranjiania flava</name>
    <dbReference type="NCBI Taxonomy" id="1856322"/>
    <lineage>
        <taxon>Bacteria</taxon>
        <taxon>Pseudomonadati</taxon>
        <taxon>Bacteroidota</taxon>
        <taxon>Chitinophagia</taxon>
        <taxon>Chitinophagales</taxon>
        <taxon>Chitinophagaceae</taxon>
        <taxon>Haoranjiania</taxon>
    </lineage>
</organism>
<name>A0AAE3IQK0_9BACT</name>
<evidence type="ECO:0000313" key="2">
    <source>
        <dbReference type="EMBL" id="MCU7695570.1"/>
    </source>
</evidence>
<dbReference type="Gene3D" id="3.40.50.2000">
    <property type="entry name" value="Glycogen Phosphorylase B"/>
    <property type="match status" value="1"/>
</dbReference>
<dbReference type="Proteomes" id="UP001209317">
    <property type="component" value="Unassembled WGS sequence"/>
</dbReference>
<evidence type="ECO:0000313" key="3">
    <source>
        <dbReference type="Proteomes" id="UP001209317"/>
    </source>
</evidence>
<accession>A0AAE3IQK0</accession>
<keyword evidence="2" id="KW-0808">Transferase</keyword>
<proteinExistence type="predicted"/>
<dbReference type="EMBL" id="JAOTPL010000038">
    <property type="protein sequence ID" value="MCU7695570.1"/>
    <property type="molecule type" value="Genomic_DNA"/>
</dbReference>
<reference evidence="2" key="1">
    <citation type="submission" date="2022-10" db="EMBL/GenBank/DDBJ databases">
        <authorList>
            <person name="Kim H.S."/>
            <person name="Kim J.-S."/>
            <person name="Suh M.K."/>
            <person name="Eom M.K."/>
            <person name="Lee J.-S."/>
        </authorList>
    </citation>
    <scope>NUCLEOTIDE SEQUENCE</scope>
    <source>
        <strain evidence="2">LIP-5</strain>
    </source>
</reference>
<sequence>MVKTSKINNILLSPLDWGLGHTTRCFPLIDQYLAEGCRVFIACQPGSASEKMLMQAYPQITYLPLQGYNITYSRTRKGFIAKIAGQAPKILSAIRNEHRFVEAAVMRHGIDLVVSDNRYGFYSRKVRSVFITHQLSIRVPCRFLQAVVQRINYSFINKFSECLVPDFADKDMNLAGRLSHPEKWPSIPVKYIGPLSRLKPVPGVEKKYDLLVLLSGPEPQRSILEEKLLEVLPYRMQRVLLVRGLPNATEKVYCENVRVENYLGVKDLSQAIAQSEFVLARAGYTTVMEMICLQKRSILIPTPGQTEQEYLAKRLHQQQWAFCFSQGDDIQQRLDQAMQFNFMLPALQA</sequence>
<keyword evidence="3" id="KW-1185">Reference proteome</keyword>
<dbReference type="InterPro" id="IPR007235">
    <property type="entry name" value="Glyco_trans_28_C"/>
</dbReference>
<dbReference type="RefSeq" id="WP_263039055.1">
    <property type="nucleotide sequence ID" value="NZ_JAOTPL010000038.1"/>
</dbReference>
<dbReference type="PANTHER" id="PTHR21015">
    <property type="entry name" value="UDP-N-ACETYLGLUCOSAMINE--N-ACETYLMURAMYL-(PENTAPEPTIDE) PYROPHOSPHORYL-UNDECAPRENOL N-ACETYLGLUCOSAMINE TRANSFERASE 1"/>
    <property type="match status" value="1"/>
</dbReference>
<evidence type="ECO:0000259" key="1">
    <source>
        <dbReference type="Pfam" id="PF04101"/>
    </source>
</evidence>
<dbReference type="Pfam" id="PF04101">
    <property type="entry name" value="Glyco_tran_28_C"/>
    <property type="match status" value="1"/>
</dbReference>
<comment type="caution">
    <text evidence="2">The sequence shown here is derived from an EMBL/GenBank/DDBJ whole genome shotgun (WGS) entry which is preliminary data.</text>
</comment>
<dbReference type="GO" id="GO:0016758">
    <property type="term" value="F:hexosyltransferase activity"/>
    <property type="evidence" value="ECO:0007669"/>
    <property type="project" value="InterPro"/>
</dbReference>
<gene>
    <name evidence="2" type="ORF">OD355_13675</name>
</gene>
<dbReference type="SUPFAM" id="SSF53756">
    <property type="entry name" value="UDP-Glycosyltransferase/glycogen phosphorylase"/>
    <property type="match status" value="1"/>
</dbReference>
<feature type="domain" description="Glycosyl transferase family 28 C-terminal" evidence="1">
    <location>
        <begin position="261"/>
        <end position="337"/>
    </location>
</feature>
<dbReference type="AlphaFoldDB" id="A0AAE3IQK0"/>